<reference evidence="3 4" key="1">
    <citation type="submission" date="2018-12" db="EMBL/GenBank/DDBJ databases">
        <title>The Draft Genome Sequence of the Soil Bacterium Pedobacter tournemirensis R1.</title>
        <authorList>
            <person name="He J."/>
        </authorList>
    </citation>
    <scope>NUCLEOTIDE SEQUENCE [LARGE SCALE GENOMIC DNA]</scope>
    <source>
        <strain evidence="3 4">R1</strain>
    </source>
</reference>
<dbReference type="InterPro" id="IPR011059">
    <property type="entry name" value="Metal-dep_hydrolase_composite"/>
</dbReference>
<proteinExistence type="predicted"/>
<accession>A0A4Q0M8V3</accession>
<dbReference type="InterPro" id="IPR006680">
    <property type="entry name" value="Amidohydro-rel"/>
</dbReference>
<dbReference type="SUPFAM" id="SSF51556">
    <property type="entry name" value="Metallo-dependent hydrolases"/>
    <property type="match status" value="1"/>
</dbReference>
<dbReference type="EMBL" id="RXOC01000008">
    <property type="protein sequence ID" value="RXF69159.1"/>
    <property type="molecule type" value="Genomic_DNA"/>
</dbReference>
<evidence type="ECO:0000313" key="4">
    <source>
        <dbReference type="Proteomes" id="UP000290848"/>
    </source>
</evidence>
<dbReference type="Pfam" id="PF01979">
    <property type="entry name" value="Amidohydro_1"/>
    <property type="match status" value="1"/>
</dbReference>
<gene>
    <name evidence="3" type="ORF">EKH83_13480</name>
</gene>
<comment type="caution">
    <text evidence="3">The sequence shown here is derived from an EMBL/GenBank/DDBJ whole genome shotgun (WGS) entry which is preliminary data.</text>
</comment>
<evidence type="ECO:0000313" key="3">
    <source>
        <dbReference type="EMBL" id="RXF69159.1"/>
    </source>
</evidence>
<evidence type="ECO:0000259" key="2">
    <source>
        <dbReference type="Pfam" id="PF01979"/>
    </source>
</evidence>
<evidence type="ECO:0000256" key="1">
    <source>
        <dbReference type="ARBA" id="ARBA00022801"/>
    </source>
</evidence>
<dbReference type="RefSeq" id="WP_128769967.1">
    <property type="nucleotide sequence ID" value="NZ_RXOC01000008.1"/>
</dbReference>
<feature type="domain" description="Amidohydrolase-related" evidence="2">
    <location>
        <begin position="52"/>
        <end position="373"/>
    </location>
</feature>
<dbReference type="GO" id="GO:0016810">
    <property type="term" value="F:hydrolase activity, acting on carbon-nitrogen (but not peptide) bonds"/>
    <property type="evidence" value="ECO:0007669"/>
    <property type="project" value="InterPro"/>
</dbReference>
<protein>
    <submittedName>
        <fullName evidence="3">Amidohydrolase</fullName>
    </submittedName>
</protein>
<dbReference type="AlphaFoldDB" id="A0A4Q0M8V3"/>
<dbReference type="SUPFAM" id="SSF51338">
    <property type="entry name" value="Composite domain of metallo-dependent hydrolases"/>
    <property type="match status" value="1"/>
</dbReference>
<keyword evidence="1 3" id="KW-0378">Hydrolase</keyword>
<name>A0A4Q0M8V3_9SPHI</name>
<dbReference type="InterPro" id="IPR032466">
    <property type="entry name" value="Metal_Hydrolase"/>
</dbReference>
<dbReference type="PANTHER" id="PTHR43794">
    <property type="entry name" value="AMINOHYDROLASE SSNA-RELATED"/>
    <property type="match status" value="1"/>
</dbReference>
<organism evidence="3 4">
    <name type="scientific">Arcticibacter tournemirensis</name>
    <dbReference type="NCBI Taxonomy" id="699437"/>
    <lineage>
        <taxon>Bacteria</taxon>
        <taxon>Pseudomonadati</taxon>
        <taxon>Bacteroidota</taxon>
        <taxon>Sphingobacteriia</taxon>
        <taxon>Sphingobacteriales</taxon>
        <taxon>Sphingobacteriaceae</taxon>
        <taxon>Arcticibacter</taxon>
    </lineage>
</organism>
<sequence length="391" mass="44434">MVNYYSADYILPVTGSPVKNGTIAVKKGSILEIYEENSPALADKQVQRLEGVIVPGFVNCHCHLELSWLHNKTPKGSGLIPFIKEVVKTRRKPPEEDPAEAMERADRMMYKNGIVAVGDISNVIDSKTVKQKSPIYYHTFVELIGFEPDRAKDIFRTGADLFEEFKPLKASVVPHAPYSVSRRLFRFMSKFCWETGSLLSIHNQESEEENKLFRYKSGGFLDFYRDLNIDISFFKAQARNSVQSFIPLLPEKQKLLLVHNTYTSLKDIYFIKRSEREVTFCFCPNANLHIENRLPKIEMFLHNDFNLTLGTDSLASNDNLCILSELKTLHSAFPSLELTETIKWATINGARFLEVDENLGSLEKGKKPGLNLITKMNGLSLTPESEVTKLV</sequence>
<dbReference type="Gene3D" id="3.20.20.140">
    <property type="entry name" value="Metal-dependent hydrolases"/>
    <property type="match status" value="1"/>
</dbReference>
<dbReference type="InterPro" id="IPR050287">
    <property type="entry name" value="MTA/SAH_deaminase"/>
</dbReference>
<dbReference type="Gene3D" id="2.30.40.10">
    <property type="entry name" value="Urease, subunit C, domain 1"/>
    <property type="match status" value="1"/>
</dbReference>
<dbReference type="Proteomes" id="UP000290848">
    <property type="component" value="Unassembled WGS sequence"/>
</dbReference>
<dbReference type="PANTHER" id="PTHR43794:SF11">
    <property type="entry name" value="AMIDOHYDROLASE-RELATED DOMAIN-CONTAINING PROTEIN"/>
    <property type="match status" value="1"/>
</dbReference>